<dbReference type="HOGENOM" id="CLU_2873801_0_0_1"/>
<organism evidence="2 3">
    <name type="scientific">Fusarium oxysporum f. sp. cubense (strain race 1)</name>
    <name type="common">Panama disease fungus</name>
    <dbReference type="NCBI Taxonomy" id="1229664"/>
    <lineage>
        <taxon>Eukaryota</taxon>
        <taxon>Fungi</taxon>
        <taxon>Dikarya</taxon>
        <taxon>Ascomycota</taxon>
        <taxon>Pezizomycotina</taxon>
        <taxon>Sordariomycetes</taxon>
        <taxon>Hypocreomycetidae</taxon>
        <taxon>Hypocreales</taxon>
        <taxon>Nectriaceae</taxon>
        <taxon>Fusarium</taxon>
        <taxon>Fusarium oxysporum species complex</taxon>
    </lineage>
</organism>
<evidence type="ECO:0000313" key="3">
    <source>
        <dbReference type="Proteomes" id="UP000016928"/>
    </source>
</evidence>
<reference evidence="3" key="2">
    <citation type="journal article" date="2014" name="PLoS ONE">
        <title>Genome and Transcriptome Analysis of the Fungal Pathogen Fusarium oxysporum f. sp. cubense Causing Banana Vascular Wilt Disease.</title>
        <authorList>
            <person name="Guo L."/>
            <person name="Han L."/>
            <person name="Yang L."/>
            <person name="Zeng H."/>
            <person name="Fan D."/>
            <person name="Zhu Y."/>
            <person name="Feng Y."/>
            <person name="Wang G."/>
            <person name="Peng C."/>
            <person name="Jiang X."/>
            <person name="Zhou D."/>
            <person name="Ni P."/>
            <person name="Liang C."/>
            <person name="Liu L."/>
            <person name="Wang J."/>
            <person name="Mao C."/>
            <person name="Fang X."/>
            <person name="Peng M."/>
            <person name="Huang J."/>
        </authorList>
    </citation>
    <scope>NUCLEOTIDE SEQUENCE [LARGE SCALE GENOMIC DNA]</scope>
    <source>
        <strain evidence="3">race 1</strain>
    </source>
</reference>
<dbReference type="VEuPathDB" id="FungiDB:FOC1_g10014046"/>
<evidence type="ECO:0000256" key="1">
    <source>
        <dbReference type="SAM" id="MobiDB-lite"/>
    </source>
</evidence>
<proteinExistence type="predicted"/>
<name>N4UE15_FUSC1</name>
<protein>
    <submittedName>
        <fullName evidence="2">Uncharacterized protein</fullName>
    </submittedName>
</protein>
<dbReference type="Proteomes" id="UP000016928">
    <property type="component" value="Unassembled WGS sequence"/>
</dbReference>
<dbReference type="EMBL" id="KB730248">
    <property type="protein sequence ID" value="ENH68265.1"/>
    <property type="molecule type" value="Genomic_DNA"/>
</dbReference>
<feature type="region of interest" description="Disordered" evidence="1">
    <location>
        <begin position="1"/>
        <end position="40"/>
    </location>
</feature>
<dbReference type="AlphaFoldDB" id="N4UE15"/>
<accession>N4UE15</accession>
<evidence type="ECO:0000313" key="2">
    <source>
        <dbReference type="EMBL" id="ENH68265.1"/>
    </source>
</evidence>
<sequence length="66" mass="7113">MKTLQGVGAHAQIQQQTMQDTAATDKEPRGAIEGNGYSTVEQRRQRNGTHVASMGADACLWPTTVI</sequence>
<feature type="compositionally biased region" description="Low complexity" evidence="1">
    <location>
        <begin position="11"/>
        <end position="22"/>
    </location>
</feature>
<gene>
    <name evidence="2" type="ORF">FOC1_g10014046</name>
</gene>
<reference evidence="3" key="1">
    <citation type="submission" date="2012-09" db="EMBL/GenBank/DDBJ databases">
        <title>Genome sequencing and comparative transcriptomics of race 1 and race 4 of banana pathogen: Fusarium oxysporum f. sp. cubense.</title>
        <authorList>
            <person name="Fang X."/>
            <person name="Huang J."/>
        </authorList>
    </citation>
    <scope>NUCLEOTIDE SEQUENCE [LARGE SCALE GENOMIC DNA]</scope>
    <source>
        <strain evidence="3">race 1</strain>
    </source>
</reference>